<keyword evidence="2" id="KW-0285">Flavoprotein</keyword>
<dbReference type="InterPro" id="IPR016169">
    <property type="entry name" value="FAD-bd_PCMH_sub2"/>
</dbReference>
<dbReference type="InterPro" id="IPR004113">
    <property type="entry name" value="FAD-bd_oxidored_4_C"/>
</dbReference>
<dbReference type="PROSITE" id="PS51387">
    <property type="entry name" value="FAD_PCMH"/>
    <property type="match status" value="1"/>
</dbReference>
<keyword evidence="4" id="KW-0560">Oxidoreductase</keyword>
<dbReference type="InterPro" id="IPR036318">
    <property type="entry name" value="FAD-bd_PCMH-like_sf"/>
</dbReference>
<gene>
    <name evidence="6" type="ORF">GCM10011390_17830</name>
</gene>
<name>A0A917E2S3_9HYPH</name>
<dbReference type="InterPro" id="IPR016171">
    <property type="entry name" value="Vanillyl_alc_oxidase_C-sub2"/>
</dbReference>
<dbReference type="PANTHER" id="PTHR42934:SF1">
    <property type="entry name" value="GLYCOLATE OXIDASE SUBUNIT GLCD"/>
    <property type="match status" value="1"/>
</dbReference>
<dbReference type="InterPro" id="IPR051914">
    <property type="entry name" value="FAD-linked_OxidoTrans_Type4"/>
</dbReference>
<dbReference type="Gene3D" id="1.10.45.10">
    <property type="entry name" value="Vanillyl-alcohol Oxidase, Chain A, domain 4"/>
    <property type="match status" value="1"/>
</dbReference>
<dbReference type="GO" id="GO:0071949">
    <property type="term" value="F:FAD binding"/>
    <property type="evidence" value="ECO:0007669"/>
    <property type="project" value="InterPro"/>
</dbReference>
<keyword evidence="3" id="KW-0274">FAD</keyword>
<dbReference type="RefSeq" id="WP_188907863.1">
    <property type="nucleotide sequence ID" value="NZ_BMIQ01000002.1"/>
</dbReference>
<organism evidence="6 7">
    <name type="scientific">Aureimonas endophytica</name>
    <dbReference type="NCBI Taxonomy" id="2027858"/>
    <lineage>
        <taxon>Bacteria</taxon>
        <taxon>Pseudomonadati</taxon>
        <taxon>Pseudomonadota</taxon>
        <taxon>Alphaproteobacteria</taxon>
        <taxon>Hyphomicrobiales</taxon>
        <taxon>Aurantimonadaceae</taxon>
        <taxon>Aureimonas</taxon>
    </lineage>
</organism>
<evidence type="ECO:0000313" key="6">
    <source>
        <dbReference type="EMBL" id="GGD99432.1"/>
    </source>
</evidence>
<dbReference type="InterPro" id="IPR006094">
    <property type="entry name" value="Oxid_FAD_bind_N"/>
</dbReference>
<evidence type="ECO:0000313" key="7">
    <source>
        <dbReference type="Proteomes" id="UP000644699"/>
    </source>
</evidence>
<dbReference type="SUPFAM" id="SSF55103">
    <property type="entry name" value="FAD-linked oxidases, C-terminal domain"/>
    <property type="match status" value="1"/>
</dbReference>
<feature type="domain" description="FAD-binding PCMH-type" evidence="5">
    <location>
        <begin position="50"/>
        <end position="228"/>
    </location>
</feature>
<dbReference type="InterPro" id="IPR016164">
    <property type="entry name" value="FAD-linked_Oxase-like_C"/>
</dbReference>
<comment type="cofactor">
    <cofactor evidence="1">
        <name>FAD</name>
        <dbReference type="ChEBI" id="CHEBI:57692"/>
    </cofactor>
</comment>
<evidence type="ECO:0000256" key="2">
    <source>
        <dbReference type="ARBA" id="ARBA00022630"/>
    </source>
</evidence>
<keyword evidence="7" id="KW-1185">Reference proteome</keyword>
<reference evidence="6" key="2">
    <citation type="submission" date="2020-09" db="EMBL/GenBank/DDBJ databases">
        <authorList>
            <person name="Sun Q."/>
            <person name="Zhou Y."/>
        </authorList>
    </citation>
    <scope>NUCLEOTIDE SEQUENCE</scope>
    <source>
        <strain evidence="6">CGMCC 1.15367</strain>
    </source>
</reference>
<proteinExistence type="predicted"/>
<dbReference type="AlphaFoldDB" id="A0A917E2S3"/>
<evidence type="ECO:0000256" key="3">
    <source>
        <dbReference type="ARBA" id="ARBA00022827"/>
    </source>
</evidence>
<dbReference type="Gene3D" id="3.30.70.2740">
    <property type="match status" value="1"/>
</dbReference>
<dbReference type="PANTHER" id="PTHR42934">
    <property type="entry name" value="GLYCOLATE OXIDASE SUBUNIT GLCD"/>
    <property type="match status" value="1"/>
</dbReference>
<evidence type="ECO:0000259" key="5">
    <source>
        <dbReference type="PROSITE" id="PS51387"/>
    </source>
</evidence>
<reference evidence="6" key="1">
    <citation type="journal article" date="2014" name="Int. J. Syst. Evol. Microbiol.">
        <title>Complete genome sequence of Corynebacterium casei LMG S-19264T (=DSM 44701T), isolated from a smear-ripened cheese.</title>
        <authorList>
            <consortium name="US DOE Joint Genome Institute (JGI-PGF)"/>
            <person name="Walter F."/>
            <person name="Albersmeier A."/>
            <person name="Kalinowski J."/>
            <person name="Ruckert C."/>
        </authorList>
    </citation>
    <scope>NUCLEOTIDE SEQUENCE</scope>
    <source>
        <strain evidence="6">CGMCC 1.15367</strain>
    </source>
</reference>
<evidence type="ECO:0000256" key="1">
    <source>
        <dbReference type="ARBA" id="ARBA00001974"/>
    </source>
</evidence>
<dbReference type="EMBL" id="BMIQ01000002">
    <property type="protein sequence ID" value="GGD99432.1"/>
    <property type="molecule type" value="Genomic_DNA"/>
</dbReference>
<dbReference type="InterPro" id="IPR016166">
    <property type="entry name" value="FAD-bd_PCMH"/>
</dbReference>
<dbReference type="Proteomes" id="UP000644699">
    <property type="component" value="Unassembled WGS sequence"/>
</dbReference>
<protein>
    <submittedName>
        <fullName evidence="6">Lactate dehydrogenase</fullName>
    </submittedName>
</protein>
<dbReference type="SUPFAM" id="SSF56176">
    <property type="entry name" value="FAD-binding/transporter-associated domain-like"/>
    <property type="match status" value="1"/>
</dbReference>
<dbReference type="Pfam" id="PF02913">
    <property type="entry name" value="FAD-oxidase_C"/>
    <property type="match status" value="1"/>
</dbReference>
<accession>A0A917E2S3</accession>
<sequence length="497" mass="53326">MAILMPKPDEAILARREAVVEALRAIVPGEGTVSAPAAMRVFETDGLTAYRQLPLAVVLPETVAEVAAVLRYCHQENIPVVPRGSGTSLSGGALPLADGVLLVMSKFSRILEIDFDNRCAVVQPGVTNLGITRAVEHQRFYYAPDPSSQIACSIGGNVAENSGGVHCLKYGLTANNVLGVEFVTMAGEVIRLGGKHLDAEGYDLLGLLTGSEGLLGVVTEVTVRILQSPETARAVLIGFPTSEAAGACVAAIIAKGIIPAGMEMMDRPAILAAEDFVHAGYPRDVEALLIVELDGPQAEVDFLLSEVEAIALAHGATECRISRSEEERALFWAGRKAAFPAVGRISADYLCMDGTIPRKELPRVLSGMKALSEKHRLGVANVFHAGDGNLHPLILYDAARDDEFERAEAFGADILRLCVEVGGVLTGEHGVGIEKRDLMTEVFSEDDLRHQQRVKCAFDEKHLLNPGKVFPVLHRCAELGRLQVHKGALPFPELPRF</sequence>
<dbReference type="Pfam" id="PF01565">
    <property type="entry name" value="FAD_binding_4"/>
    <property type="match status" value="1"/>
</dbReference>
<comment type="caution">
    <text evidence="6">The sequence shown here is derived from an EMBL/GenBank/DDBJ whole genome shotgun (WGS) entry which is preliminary data.</text>
</comment>
<dbReference type="GO" id="GO:0016491">
    <property type="term" value="F:oxidoreductase activity"/>
    <property type="evidence" value="ECO:0007669"/>
    <property type="project" value="UniProtKB-KW"/>
</dbReference>
<evidence type="ECO:0000256" key="4">
    <source>
        <dbReference type="ARBA" id="ARBA00023002"/>
    </source>
</evidence>
<dbReference type="Gene3D" id="3.30.465.10">
    <property type="match status" value="1"/>
</dbReference>